<dbReference type="RefSeq" id="WP_066958852.1">
    <property type="nucleotide sequence ID" value="NZ_BCNX01000017.1"/>
</dbReference>
<evidence type="ECO:0000313" key="3">
    <source>
        <dbReference type="Proteomes" id="UP000326500"/>
    </source>
</evidence>
<protein>
    <submittedName>
        <fullName evidence="2">META domain-containing protein</fullName>
    </submittedName>
</protein>
<dbReference type="AlphaFoldDB" id="A0A1G9C9M9"/>
<reference evidence="2 3" key="1">
    <citation type="submission" date="2016-10" db="EMBL/GenBank/DDBJ databases">
        <authorList>
            <person name="Varghese N."/>
            <person name="Submissions S."/>
        </authorList>
    </citation>
    <scope>NUCLEOTIDE SEQUENCE [LARGE SCALE GENOMIC DNA]</scope>
    <source>
        <strain evidence="2 3">DSM 2373</strain>
    </source>
</reference>
<organism evidence="2 3">
    <name type="scientific">Methanoculleus thermophilus</name>
    <dbReference type="NCBI Taxonomy" id="2200"/>
    <lineage>
        <taxon>Archaea</taxon>
        <taxon>Methanobacteriati</taxon>
        <taxon>Methanobacteriota</taxon>
        <taxon>Stenosarchaea group</taxon>
        <taxon>Methanomicrobia</taxon>
        <taxon>Methanomicrobiales</taxon>
        <taxon>Methanomicrobiaceae</taxon>
        <taxon>Methanoculleus</taxon>
    </lineage>
</organism>
<proteinExistence type="predicted"/>
<feature type="domain" description="DUF306" evidence="1">
    <location>
        <begin position="43"/>
        <end position="156"/>
    </location>
</feature>
<evidence type="ECO:0000259" key="1">
    <source>
        <dbReference type="Pfam" id="PF03724"/>
    </source>
</evidence>
<dbReference type="OrthoDB" id="106090at2157"/>
<dbReference type="Pfam" id="PF03724">
    <property type="entry name" value="META"/>
    <property type="match status" value="1"/>
</dbReference>
<dbReference type="InterPro" id="IPR038670">
    <property type="entry name" value="HslJ-like_sf"/>
</dbReference>
<dbReference type="Proteomes" id="UP000326500">
    <property type="component" value="Unassembled WGS sequence"/>
</dbReference>
<dbReference type="Gene3D" id="2.40.128.270">
    <property type="match status" value="1"/>
</dbReference>
<keyword evidence="3" id="KW-1185">Reference proteome</keyword>
<evidence type="ECO:0000313" key="2">
    <source>
        <dbReference type="EMBL" id="SDK48134.1"/>
    </source>
</evidence>
<gene>
    <name evidence="2" type="ORF">SAMN04488571_11331</name>
</gene>
<sequence length="172" mass="17933">MGRGGHHTLAKAALLIIAVTCLISASYSGATTLPHNDADRAAEPLGGTTWKLTQFCADNGSIIAPLPGTEPLIAFSEDGTLSGLAGGNPYSASYRINGSTITVESGDVALAHPAIAQDFARQESRYRELLVAAASYRVEDNLLILSGPSGRNLLVFSRIEGPKTGPLLSAER</sequence>
<dbReference type="EMBL" id="FNFT01000013">
    <property type="protein sequence ID" value="SDK48134.1"/>
    <property type="molecule type" value="Genomic_DNA"/>
</dbReference>
<accession>A0A1G9C9M9</accession>
<dbReference type="InterPro" id="IPR005184">
    <property type="entry name" value="DUF306_Meta_HslJ"/>
</dbReference>
<name>A0A1G9C9M9_9EURY</name>
<dbReference type="STRING" id="2200.GCA_001571405_02277"/>